<evidence type="ECO:0000313" key="2">
    <source>
        <dbReference type="EMBL" id="WYJ76931.1"/>
    </source>
</evidence>
<organism evidence="2 3">
    <name type="scientific">Candidatus Enterococcus lowellii</name>
    <dbReference type="NCBI Taxonomy" id="2230877"/>
    <lineage>
        <taxon>Bacteria</taxon>
        <taxon>Bacillati</taxon>
        <taxon>Bacillota</taxon>
        <taxon>Bacilli</taxon>
        <taxon>Lactobacillales</taxon>
        <taxon>Enterococcaceae</taxon>
        <taxon>Enterococcus</taxon>
    </lineage>
</organism>
<protein>
    <recommendedName>
        <fullName evidence="4">ABC-2 family transporter protein</fullName>
    </recommendedName>
</protein>
<reference evidence="2 3" key="2">
    <citation type="submission" date="2024-03" db="EMBL/GenBank/DDBJ databases">
        <title>The Genome Sequence of Enterococcus sp. DIV2402.</title>
        <authorList>
            <consortium name="The Broad Institute Genomics Platform"/>
            <consortium name="The Broad Institute Microbial Omics Core"/>
            <consortium name="The Broad Institute Genomic Center for Infectious Diseases"/>
            <person name="Earl A."/>
            <person name="Manson A."/>
            <person name="Gilmore M."/>
            <person name="Schwartman J."/>
            <person name="Shea T."/>
            <person name="Abouelleil A."/>
            <person name="Cao P."/>
            <person name="Chapman S."/>
            <person name="Cusick C."/>
            <person name="Young S."/>
            <person name="Neafsey D."/>
            <person name="Nusbaum C."/>
            <person name="Birren B."/>
        </authorList>
    </citation>
    <scope>NUCLEOTIDE SEQUENCE [LARGE SCALE GENOMIC DNA]</scope>
    <source>
        <strain evidence="2 3">DIV2402</strain>
    </source>
</reference>
<evidence type="ECO:0000256" key="1">
    <source>
        <dbReference type="SAM" id="Phobius"/>
    </source>
</evidence>
<proteinExistence type="predicted"/>
<accession>A0ABZ2SP62</accession>
<keyword evidence="3" id="KW-1185">Reference proteome</keyword>
<dbReference type="EMBL" id="CP147251">
    <property type="protein sequence ID" value="WYJ76931.1"/>
    <property type="molecule type" value="Genomic_DNA"/>
</dbReference>
<keyword evidence="1" id="KW-0472">Membrane</keyword>
<dbReference type="Proteomes" id="UP000664701">
    <property type="component" value="Chromosome"/>
</dbReference>
<dbReference type="RefSeq" id="WP_207940887.1">
    <property type="nucleotide sequence ID" value="NZ_CP147251.1"/>
</dbReference>
<feature type="transmembrane region" description="Helical" evidence="1">
    <location>
        <begin position="238"/>
        <end position="258"/>
    </location>
</feature>
<evidence type="ECO:0000313" key="3">
    <source>
        <dbReference type="Proteomes" id="UP000664701"/>
    </source>
</evidence>
<name>A0ABZ2SP62_9ENTE</name>
<keyword evidence="1" id="KW-1133">Transmembrane helix</keyword>
<sequence>MLKKRLHQVLSEKIIYLSLLILWTISISQVVYNLMNEKLANPEEVPRSLSYAWILSGDSSGSFLFIMLVLLFPLSSLPFSLHLLKEKNNFFSYFYLIRSSKKTYLNSMLLTNSIISIFVTLSTLFLNIYLNSLFFPLIKPNEFTDYMRAYPLIPGQTFSQELFKNHPLINMLMYIGIALIYVLLINNLILLLGYFVNKQMYLFSLAVIFPFILLVIPIKHKLSPLVTLSVHAYNVSLISTSILFLCLFGIILSLYYYILRHTE</sequence>
<feature type="transmembrane region" description="Helical" evidence="1">
    <location>
        <begin position="63"/>
        <end position="84"/>
    </location>
</feature>
<gene>
    <name evidence="2" type="ORF">DOK78_001568</name>
</gene>
<feature type="transmembrane region" description="Helical" evidence="1">
    <location>
        <begin position="200"/>
        <end position="218"/>
    </location>
</feature>
<reference evidence="2 3" key="1">
    <citation type="submission" date="2021-03" db="EMBL/GenBank/DDBJ databases">
        <authorList>
            <person name="Gilmore M.S."/>
            <person name="Schwartzman J."/>
            <person name="Van Tyne D."/>
            <person name="Martin M."/>
            <person name="Earl A.M."/>
            <person name="Manson A.L."/>
            <person name="Straub T."/>
            <person name="Salamzade R."/>
            <person name="Saavedra J."/>
            <person name="Lebreton F."/>
            <person name="Prichula J."/>
            <person name="Schaufler K."/>
            <person name="Gaca A."/>
            <person name="Sgardioli B."/>
            <person name="Wagenaar J."/>
            <person name="Strong T."/>
        </authorList>
    </citation>
    <scope>NUCLEOTIDE SEQUENCE [LARGE SCALE GENOMIC DNA]</scope>
    <source>
        <strain evidence="2 3">DIV2402</strain>
    </source>
</reference>
<feature type="transmembrane region" description="Helical" evidence="1">
    <location>
        <begin position="104"/>
        <end position="130"/>
    </location>
</feature>
<feature type="transmembrane region" description="Helical" evidence="1">
    <location>
        <begin position="171"/>
        <end position="193"/>
    </location>
</feature>
<keyword evidence="1" id="KW-0812">Transmembrane</keyword>
<feature type="transmembrane region" description="Helical" evidence="1">
    <location>
        <begin position="14"/>
        <end position="32"/>
    </location>
</feature>
<evidence type="ECO:0008006" key="4">
    <source>
        <dbReference type="Google" id="ProtNLM"/>
    </source>
</evidence>